<dbReference type="Pfam" id="PF00501">
    <property type="entry name" value="AMP-binding"/>
    <property type="match status" value="1"/>
</dbReference>
<dbReference type="PROSITE" id="PS00455">
    <property type="entry name" value="AMP_BINDING"/>
    <property type="match status" value="1"/>
</dbReference>
<evidence type="ECO:0000256" key="2">
    <source>
        <dbReference type="ARBA" id="ARBA00022598"/>
    </source>
</evidence>
<dbReference type="PANTHER" id="PTHR43605">
    <property type="entry name" value="ACYL-COENZYME A SYNTHETASE"/>
    <property type="match status" value="1"/>
</dbReference>
<dbReference type="GO" id="GO:0005524">
    <property type="term" value="F:ATP binding"/>
    <property type="evidence" value="ECO:0007669"/>
    <property type="project" value="UniProtKB-KW"/>
</dbReference>
<keyword evidence="2" id="KW-0436">Ligase</keyword>
<name>A0A285U9Y1_9BACL</name>
<dbReference type="Proteomes" id="UP000219252">
    <property type="component" value="Unassembled WGS sequence"/>
</dbReference>
<evidence type="ECO:0000256" key="1">
    <source>
        <dbReference type="ARBA" id="ARBA00006432"/>
    </source>
</evidence>
<reference evidence="8" key="1">
    <citation type="submission" date="2017-08" db="EMBL/GenBank/DDBJ databases">
        <authorList>
            <person name="Varghese N."/>
            <person name="Submissions S."/>
        </authorList>
    </citation>
    <scope>NUCLEOTIDE SEQUENCE [LARGE SCALE GENOMIC DNA]</scope>
    <source>
        <strain evidence="8">JC23</strain>
    </source>
</reference>
<comment type="similarity">
    <text evidence="1">Belongs to the ATP-dependent AMP-binding enzyme family.</text>
</comment>
<accession>A0A285U9Y1</accession>
<protein>
    <submittedName>
        <fullName evidence="7">Acetyl-CoA synthetase</fullName>
    </submittedName>
</protein>
<dbReference type="GO" id="GO:0004321">
    <property type="term" value="F:fatty-acyl-CoA synthase activity"/>
    <property type="evidence" value="ECO:0007669"/>
    <property type="project" value="TreeGrafter"/>
</dbReference>
<organism evidence="7 8">
    <name type="scientific">Ureibacillus acetophenoni</name>
    <dbReference type="NCBI Taxonomy" id="614649"/>
    <lineage>
        <taxon>Bacteria</taxon>
        <taxon>Bacillati</taxon>
        <taxon>Bacillota</taxon>
        <taxon>Bacilli</taxon>
        <taxon>Bacillales</taxon>
        <taxon>Caryophanaceae</taxon>
        <taxon>Ureibacillus</taxon>
    </lineage>
</organism>
<evidence type="ECO:0000313" key="8">
    <source>
        <dbReference type="Proteomes" id="UP000219252"/>
    </source>
</evidence>
<keyword evidence="8" id="KW-1185">Reference proteome</keyword>
<dbReference type="GO" id="GO:0006637">
    <property type="term" value="P:acyl-CoA metabolic process"/>
    <property type="evidence" value="ECO:0007669"/>
    <property type="project" value="TreeGrafter"/>
</dbReference>
<feature type="domain" description="AMP-dependent synthetase/ligase" evidence="5">
    <location>
        <begin position="35"/>
        <end position="407"/>
    </location>
</feature>
<dbReference type="InterPro" id="IPR020845">
    <property type="entry name" value="AMP-binding_CS"/>
</dbReference>
<dbReference type="RefSeq" id="WP_097149163.1">
    <property type="nucleotide sequence ID" value="NZ_OBQC01000004.1"/>
</dbReference>
<dbReference type="InterPro" id="IPR042099">
    <property type="entry name" value="ANL_N_sf"/>
</dbReference>
<dbReference type="Pfam" id="PF13193">
    <property type="entry name" value="AMP-binding_C"/>
    <property type="match status" value="1"/>
</dbReference>
<keyword evidence="4" id="KW-0067">ATP-binding</keyword>
<dbReference type="FunFam" id="3.30.300.30:FF:000005">
    <property type="entry name" value="Acyl-coenzyme A synthetase ACSM5, mitochondrial"/>
    <property type="match status" value="1"/>
</dbReference>
<dbReference type="GO" id="GO:0016405">
    <property type="term" value="F:CoA-ligase activity"/>
    <property type="evidence" value="ECO:0007669"/>
    <property type="project" value="UniProtKB-ARBA"/>
</dbReference>
<feature type="domain" description="AMP-binding enzyme C-terminal" evidence="6">
    <location>
        <begin position="459"/>
        <end position="537"/>
    </location>
</feature>
<dbReference type="InterPro" id="IPR045851">
    <property type="entry name" value="AMP-bd_C_sf"/>
</dbReference>
<dbReference type="Gene3D" id="3.30.300.30">
    <property type="match status" value="1"/>
</dbReference>
<proteinExistence type="inferred from homology"/>
<dbReference type="SUPFAM" id="SSF56801">
    <property type="entry name" value="Acetyl-CoA synthetase-like"/>
    <property type="match status" value="1"/>
</dbReference>
<evidence type="ECO:0000259" key="6">
    <source>
        <dbReference type="Pfam" id="PF13193"/>
    </source>
</evidence>
<dbReference type="Gene3D" id="3.40.50.12780">
    <property type="entry name" value="N-terminal domain of ligase-like"/>
    <property type="match status" value="1"/>
</dbReference>
<keyword evidence="3" id="KW-0547">Nucleotide-binding</keyword>
<dbReference type="InterPro" id="IPR025110">
    <property type="entry name" value="AMP-bd_C"/>
</dbReference>
<dbReference type="OrthoDB" id="9778383at2"/>
<sequence length="545" mass="60552">MSNNVINQVDVSQLIQQYDEPISSVTDLLCDRHDGERVAFHYENANGVKKSFTYGELKHDSLLFANALKSLGVKKGSRVAVLLPKGPELIISVLAIWRLGGVHVPLFTAFGPQAIYYRVENSGADVIITDAANRSKLNGTTAGTDAIDPSKVKIITVDASEADGDLDYWTSFKNVQPLERNEVVTKDDLFVILYTSGTTGHPKGVQVPVYALAAFEGYMRFGLDVREGDVFWNMADPGWAYGLYYALIGPLLLGETFIVYNAPFSVANTIRVFQDYKVTNFAAAPTAYRSMRAEWDEVAGSVTEPLSLRVLSSAGEPLNHDVIRWAEKNLELPIYDHYGQTEQGMVINNHHHPSLQHTCKPGSMGQALPGFKATILNEQGEEVGPNVEGQIAIDTEQSPLFWFRGYYQNEEKTAERFLYGNRYYLTGDDSSYDEDGFFYFSGRNDDIISSAGYRIGPFEVESAIMEHVAVSETAVVGVPDERRGEVVKAYIVLKSKYSPSDELAKEIQLHVKGNLSAHEYPRIIEFVDALPKTPSGKIQRFLLRG</sequence>
<evidence type="ECO:0000256" key="3">
    <source>
        <dbReference type="ARBA" id="ARBA00022741"/>
    </source>
</evidence>
<evidence type="ECO:0000313" key="7">
    <source>
        <dbReference type="EMBL" id="SOC38553.1"/>
    </source>
</evidence>
<dbReference type="GO" id="GO:0015645">
    <property type="term" value="F:fatty acid ligase activity"/>
    <property type="evidence" value="ECO:0007669"/>
    <property type="project" value="TreeGrafter"/>
</dbReference>
<dbReference type="PANTHER" id="PTHR43605:SF10">
    <property type="entry name" value="ACYL-COA SYNTHETASE MEDIUM CHAIN FAMILY MEMBER 3"/>
    <property type="match status" value="1"/>
</dbReference>
<dbReference type="InterPro" id="IPR000873">
    <property type="entry name" value="AMP-dep_synth/lig_dom"/>
</dbReference>
<dbReference type="EMBL" id="OBQC01000004">
    <property type="protein sequence ID" value="SOC38553.1"/>
    <property type="molecule type" value="Genomic_DNA"/>
</dbReference>
<evidence type="ECO:0000256" key="4">
    <source>
        <dbReference type="ARBA" id="ARBA00022840"/>
    </source>
</evidence>
<evidence type="ECO:0000259" key="5">
    <source>
        <dbReference type="Pfam" id="PF00501"/>
    </source>
</evidence>
<dbReference type="GO" id="GO:0006633">
    <property type="term" value="P:fatty acid biosynthetic process"/>
    <property type="evidence" value="ECO:0007669"/>
    <property type="project" value="TreeGrafter"/>
</dbReference>
<dbReference type="AlphaFoldDB" id="A0A285U9Y1"/>
<gene>
    <name evidence="7" type="ORF">SAMN05877842_104172</name>
</gene>
<dbReference type="InterPro" id="IPR051087">
    <property type="entry name" value="Mitochondrial_ACSM"/>
</dbReference>